<dbReference type="PANTHER" id="PTHR33937:SF1">
    <property type="entry name" value="IRON-MOLIBDENUM COFACTOR PROCESSING PROTEIN"/>
    <property type="match status" value="1"/>
</dbReference>
<dbReference type="AlphaFoldDB" id="Q7MRG1"/>
<dbReference type="Proteomes" id="UP000000422">
    <property type="component" value="Chromosome"/>
</dbReference>
<dbReference type="InterPro" id="IPR013480">
    <property type="entry name" value="NifX"/>
</dbReference>
<keyword evidence="5" id="KW-1185">Reference proteome</keyword>
<comment type="similarity">
    <text evidence="1">Belongs to the NifX/NifY family.</text>
</comment>
<evidence type="ECO:0000313" key="4">
    <source>
        <dbReference type="EMBL" id="CAE10454.1"/>
    </source>
</evidence>
<dbReference type="EMBL" id="BX571660">
    <property type="protein sequence ID" value="CAE10454.1"/>
    <property type="molecule type" value="Genomic_DNA"/>
</dbReference>
<dbReference type="RefSeq" id="WP_011139239.1">
    <property type="nucleotide sequence ID" value="NC_005090.1"/>
</dbReference>
<name>Q7MRG1_WOLSU</name>
<dbReference type="GO" id="GO:0009399">
    <property type="term" value="P:nitrogen fixation"/>
    <property type="evidence" value="ECO:0007669"/>
    <property type="project" value="InterPro"/>
</dbReference>
<dbReference type="Gene3D" id="3.30.420.130">
    <property type="entry name" value="Dinitrogenase iron-molybdenum cofactor biosynthesis domain"/>
    <property type="match status" value="1"/>
</dbReference>
<dbReference type="KEGG" id="wsu:WS1387"/>
<evidence type="ECO:0000256" key="2">
    <source>
        <dbReference type="ARBA" id="ARBA00023231"/>
    </source>
</evidence>
<proteinExistence type="inferred from homology"/>
<evidence type="ECO:0000256" key="1">
    <source>
        <dbReference type="ARBA" id="ARBA00010285"/>
    </source>
</evidence>
<dbReference type="HOGENOM" id="CLU_104194_3_0_7"/>
<dbReference type="Pfam" id="PF02579">
    <property type="entry name" value="Nitro_FeMo-Co"/>
    <property type="match status" value="1"/>
</dbReference>
<dbReference type="PANTHER" id="PTHR33937">
    <property type="entry name" value="IRON-MOLYBDENUM PROTEIN-RELATED-RELATED"/>
    <property type="match status" value="1"/>
</dbReference>
<sequence>MIKTTIYGNSLEGDGAIIKVAFASKDSEFVNEHFGWARQFFIYEVSERGFRLAEIIKHDEEDEDEEGKIDRRIEGIKEAGILYCQAIGPTAAAKVVRAKIHPIKVNEEKSIKEALEELTKMLAGNPPPWIKKILVQSQGE</sequence>
<keyword evidence="2" id="KW-0535">Nitrogen fixation</keyword>
<dbReference type="InterPro" id="IPR003731">
    <property type="entry name" value="Di-Nase_FeMo-co_biosynth"/>
</dbReference>
<gene>
    <name evidence="4" type="primary">NIFX</name>
    <name evidence="4" type="ordered locus">WS1387</name>
</gene>
<feature type="domain" description="Dinitrogenase iron-molybdenum cofactor biosynthesis" evidence="3">
    <location>
        <begin position="27"/>
        <end position="119"/>
    </location>
</feature>
<organism evidence="5">
    <name type="scientific">Wolinella succinogenes (strain ATCC 29543 / DSM 1740 / CCUG 13145 / JCM 31913 / LMG 7466 / NCTC 11488 / FDC 602W)</name>
    <name type="common">Vibrio succinogenes</name>
    <dbReference type="NCBI Taxonomy" id="273121"/>
    <lineage>
        <taxon>Bacteria</taxon>
        <taxon>Pseudomonadati</taxon>
        <taxon>Campylobacterota</taxon>
        <taxon>Epsilonproteobacteria</taxon>
        <taxon>Campylobacterales</taxon>
        <taxon>Helicobacteraceae</taxon>
        <taxon>Wolinella</taxon>
    </lineage>
</organism>
<dbReference type="InterPro" id="IPR034169">
    <property type="entry name" value="NifX-like"/>
</dbReference>
<evidence type="ECO:0000313" key="5">
    <source>
        <dbReference type="Proteomes" id="UP000000422"/>
    </source>
</evidence>
<dbReference type="InterPro" id="IPR051840">
    <property type="entry name" value="NifX/NifY_domain"/>
</dbReference>
<dbReference type="SUPFAM" id="SSF53146">
    <property type="entry name" value="Nitrogenase accessory factor-like"/>
    <property type="match status" value="1"/>
</dbReference>
<evidence type="ECO:0000259" key="3">
    <source>
        <dbReference type="Pfam" id="PF02579"/>
    </source>
</evidence>
<dbReference type="STRING" id="273121.WS1387"/>
<dbReference type="eggNOG" id="COG1433">
    <property type="taxonomic scope" value="Bacteria"/>
</dbReference>
<protein>
    <submittedName>
        <fullName evidence="4">NIFX</fullName>
    </submittedName>
</protein>
<reference evidence="4 5" key="1">
    <citation type="journal article" date="2003" name="Proc. Natl. Acad. Sci. U.S.A.">
        <title>Complete genome sequence and analysis of Wolinella succinogenes.</title>
        <authorList>
            <person name="Baar C."/>
            <person name="Eppinger M."/>
            <person name="Raddatz G."/>
            <person name="Simon JM."/>
            <person name="Lanz C."/>
            <person name="Klimmek O."/>
            <person name="Nandakumar R."/>
            <person name="Gross R."/>
            <person name="Rosinus A."/>
            <person name="Keller H."/>
            <person name="Jagtap P."/>
            <person name="Linke B."/>
            <person name="Meyer F."/>
            <person name="Lederer H."/>
            <person name="Schuster S.C."/>
        </authorList>
    </citation>
    <scope>NUCLEOTIDE SEQUENCE [LARGE SCALE GENOMIC DNA]</scope>
    <source>
        <strain evidence="5">ATCC 29543 / DSM 1740 / CCUG 13145 / JCM 31913 / LMG 7466 / NCTC 11488 / FDC 602W</strain>
    </source>
</reference>
<dbReference type="NCBIfam" id="TIGR02663">
    <property type="entry name" value="nifX"/>
    <property type="match status" value="1"/>
</dbReference>
<accession>Q7MRG1</accession>
<dbReference type="InterPro" id="IPR036105">
    <property type="entry name" value="DiNase_FeMo-co_biosyn_sf"/>
</dbReference>
<dbReference type="GO" id="GO:0051540">
    <property type="term" value="F:metal cluster binding"/>
    <property type="evidence" value="ECO:0007669"/>
    <property type="project" value="InterPro"/>
</dbReference>
<dbReference type="CDD" id="cd00853">
    <property type="entry name" value="NifX"/>
    <property type="match status" value="1"/>
</dbReference>